<evidence type="ECO:0000313" key="1">
    <source>
        <dbReference type="EMBL" id="MET3657006.1"/>
    </source>
</evidence>
<comment type="caution">
    <text evidence="1">The sequence shown here is derived from an EMBL/GenBank/DDBJ whole genome shotgun (WGS) entry which is preliminary data.</text>
</comment>
<sequence length="131" mass="15102">MYYNPYPHWANPYSNPRWLYNEHVQPQTVLRPPSPFPSINTQVLNTSALRFQELLKQADLLASKIVNSKEFAHELMEAAQLSNTKKVDELIVSTGITLKIKTYFSPTGIRIELNNDENPGECCHLLMTLKW</sequence>
<protein>
    <recommendedName>
        <fullName evidence="3">Inner spore coat protein</fullName>
    </recommendedName>
</protein>
<dbReference type="EMBL" id="JBEPME010000002">
    <property type="protein sequence ID" value="MET3657006.1"/>
    <property type="molecule type" value="Genomic_DNA"/>
</dbReference>
<organism evidence="1 2">
    <name type="scientific">Sporosarcina psychrophila</name>
    <name type="common">Bacillus psychrophilus</name>
    <dbReference type="NCBI Taxonomy" id="1476"/>
    <lineage>
        <taxon>Bacteria</taxon>
        <taxon>Bacillati</taxon>
        <taxon>Bacillota</taxon>
        <taxon>Bacilli</taxon>
        <taxon>Bacillales</taxon>
        <taxon>Caryophanaceae</taxon>
        <taxon>Sporosarcina</taxon>
    </lineage>
</organism>
<dbReference type="Proteomes" id="UP001549104">
    <property type="component" value="Unassembled WGS sequence"/>
</dbReference>
<evidence type="ECO:0000313" key="2">
    <source>
        <dbReference type="Proteomes" id="UP001549104"/>
    </source>
</evidence>
<gene>
    <name evidence="1" type="ORF">ABIC55_002093</name>
</gene>
<accession>A0ABV2K7E9</accession>
<dbReference type="Pfam" id="PF26344">
    <property type="entry name" value="YuzC"/>
    <property type="match status" value="1"/>
</dbReference>
<name>A0ABV2K7E9_SPOPS</name>
<reference evidence="1 2" key="1">
    <citation type="submission" date="2024-06" db="EMBL/GenBank/DDBJ databases">
        <title>Sorghum-associated microbial communities from plants grown in Nebraska, USA.</title>
        <authorList>
            <person name="Schachtman D."/>
        </authorList>
    </citation>
    <scope>NUCLEOTIDE SEQUENCE [LARGE SCALE GENOMIC DNA]</scope>
    <source>
        <strain evidence="1 2">1288</strain>
    </source>
</reference>
<evidence type="ECO:0008006" key="3">
    <source>
        <dbReference type="Google" id="ProtNLM"/>
    </source>
</evidence>
<keyword evidence="2" id="KW-1185">Reference proteome</keyword>
<dbReference type="RefSeq" id="WP_354313073.1">
    <property type="nucleotide sequence ID" value="NZ_JBEPME010000002.1"/>
</dbReference>
<dbReference type="InterPro" id="IPR058870">
    <property type="entry name" value="YuzC"/>
</dbReference>
<proteinExistence type="predicted"/>